<proteinExistence type="inferred from homology"/>
<evidence type="ECO:0000256" key="5">
    <source>
        <dbReference type="ARBA" id="ARBA00022833"/>
    </source>
</evidence>
<dbReference type="EMBL" id="JAAAHW010009394">
    <property type="protein sequence ID" value="KAF9941728.1"/>
    <property type="molecule type" value="Genomic_DNA"/>
</dbReference>
<dbReference type="PANTHER" id="PTHR43462:SF1">
    <property type="entry name" value="ALANYL-TRNA EDITING PROTEIN AARSD1"/>
    <property type="match status" value="1"/>
</dbReference>
<evidence type="ECO:0000259" key="6">
    <source>
        <dbReference type="PROSITE" id="PS50860"/>
    </source>
</evidence>
<name>A0A9P6LUC2_9FUNG</name>
<dbReference type="Gene3D" id="2.40.30.130">
    <property type="match status" value="1"/>
</dbReference>
<keyword evidence="4" id="KW-0479">Metal-binding</keyword>
<dbReference type="PANTHER" id="PTHR43462">
    <property type="entry name" value="ALANYL-TRNA EDITING PROTEIN"/>
    <property type="match status" value="1"/>
</dbReference>
<evidence type="ECO:0000313" key="7">
    <source>
        <dbReference type="EMBL" id="KAF9941728.1"/>
    </source>
</evidence>
<dbReference type="SUPFAM" id="SSF55186">
    <property type="entry name" value="ThrRS/AlaRS common domain"/>
    <property type="match status" value="1"/>
</dbReference>
<dbReference type="GO" id="GO:0006419">
    <property type="term" value="P:alanyl-tRNA aminoacylation"/>
    <property type="evidence" value="ECO:0007669"/>
    <property type="project" value="InterPro"/>
</dbReference>
<organism evidence="7 8">
    <name type="scientific">Modicella reniformis</name>
    <dbReference type="NCBI Taxonomy" id="1440133"/>
    <lineage>
        <taxon>Eukaryota</taxon>
        <taxon>Fungi</taxon>
        <taxon>Fungi incertae sedis</taxon>
        <taxon>Mucoromycota</taxon>
        <taxon>Mortierellomycotina</taxon>
        <taxon>Mortierellomycetes</taxon>
        <taxon>Mortierellales</taxon>
        <taxon>Mortierellaceae</taxon>
        <taxon>Modicella</taxon>
    </lineage>
</organism>
<evidence type="ECO:0000256" key="3">
    <source>
        <dbReference type="ARBA" id="ARBA00008429"/>
    </source>
</evidence>
<accession>A0A9P6LUC2</accession>
<feature type="domain" description="Alanyl-transfer RNA synthetases family profile" evidence="6">
    <location>
        <begin position="1"/>
        <end position="299"/>
    </location>
</feature>
<keyword evidence="5" id="KW-0862">Zinc</keyword>
<gene>
    <name evidence="7" type="ORF">BGZ65_001736</name>
</gene>
<dbReference type="InterPro" id="IPR018163">
    <property type="entry name" value="Thr/Ala-tRNA-synth_IIc_edit"/>
</dbReference>
<dbReference type="OrthoDB" id="288942at2759"/>
<dbReference type="GO" id="GO:0005524">
    <property type="term" value="F:ATP binding"/>
    <property type="evidence" value="ECO:0007669"/>
    <property type="project" value="InterPro"/>
</dbReference>
<evidence type="ECO:0000313" key="8">
    <source>
        <dbReference type="Proteomes" id="UP000749646"/>
    </source>
</evidence>
<evidence type="ECO:0000256" key="2">
    <source>
        <dbReference type="ARBA" id="ARBA00004496"/>
    </source>
</evidence>
<dbReference type="AlphaFoldDB" id="A0A9P6LUC2"/>
<comment type="subcellular location">
    <subcellularLocation>
        <location evidence="2">Cytoplasm</location>
    </subcellularLocation>
</comment>
<dbReference type="GO" id="GO:0004813">
    <property type="term" value="F:alanine-tRNA ligase activity"/>
    <property type="evidence" value="ECO:0007669"/>
    <property type="project" value="InterPro"/>
</dbReference>
<dbReference type="InterPro" id="IPR012947">
    <property type="entry name" value="tRNA_SAD"/>
</dbReference>
<dbReference type="Proteomes" id="UP000749646">
    <property type="component" value="Unassembled WGS sequence"/>
</dbReference>
<sequence length="475" mass="52922">MTGHNTPSATATATTTTTAQVPVGLLTCQHSPYLKSFTTSVLACSNKPNKQKLFEVQLQDTILFPEGGGQPCDHGTINETIEVKNVQRLGTSHVHHTTAPVQEGTEVTLKVDWKRRFDHMQQHSGQHLLTAVFEQPEYGYDTLAWGMSATRCHVELSKIPTPEQIQQVEDRANLYIRRDYPIRITFAEQRPASLPKDYVGPNGVYRVAEILQDFYVVAAEQDPLDVVAKEHDHHHKQNGQSTTKQSGLVPLDYNPCCGTHVKSLKDLQCIKILHYEKIRGSNCRLFFVVGQRALNLLQETYQLTRDLGSVLAAPGGPETFVDTVVKTQKQSRETFKQVKSLFKDLATYQIQDWIKELKGKSPLKDDGSAAAHLITYHREDADMSYLLILTTLLKDHELVCGNRIFILSVGDKQEGGPMFIVGQNDDLVKKVAAEVSKFVEVKGGGKGRWQGKSKSWKGLETAHAAAHTLVQSETA</sequence>
<dbReference type="PROSITE" id="PS50860">
    <property type="entry name" value="AA_TRNA_LIGASE_II_ALA"/>
    <property type="match status" value="1"/>
</dbReference>
<dbReference type="Pfam" id="PF07973">
    <property type="entry name" value="tRNA_SAD"/>
    <property type="match status" value="1"/>
</dbReference>
<dbReference type="InterPro" id="IPR018164">
    <property type="entry name" value="Ala-tRNA-synth_IIc_N"/>
</dbReference>
<evidence type="ECO:0000256" key="4">
    <source>
        <dbReference type="ARBA" id="ARBA00022723"/>
    </source>
</evidence>
<dbReference type="GO" id="GO:0002196">
    <property type="term" value="F:Ser-tRNA(Ala) deacylase activity"/>
    <property type="evidence" value="ECO:0007669"/>
    <property type="project" value="TreeGrafter"/>
</dbReference>
<dbReference type="GO" id="GO:0003676">
    <property type="term" value="F:nucleic acid binding"/>
    <property type="evidence" value="ECO:0007669"/>
    <property type="project" value="InterPro"/>
</dbReference>
<dbReference type="GO" id="GO:0005737">
    <property type="term" value="C:cytoplasm"/>
    <property type="evidence" value="ECO:0007669"/>
    <property type="project" value="UniProtKB-SubCell"/>
</dbReference>
<dbReference type="InterPro" id="IPR018165">
    <property type="entry name" value="Ala-tRNA-synth_IIc_core"/>
</dbReference>
<comment type="similarity">
    <text evidence="3">Belongs to the class-II aminoacyl-tRNA synthetase family. Alax-L subfamily.</text>
</comment>
<dbReference type="InterPro" id="IPR051335">
    <property type="entry name" value="Alanyl-tRNA_Editing_Enzymes"/>
</dbReference>
<evidence type="ECO:0000256" key="1">
    <source>
        <dbReference type="ARBA" id="ARBA00001947"/>
    </source>
</evidence>
<dbReference type="Pfam" id="PF01411">
    <property type="entry name" value="tRNA-synt_2c"/>
    <property type="match status" value="1"/>
</dbReference>
<dbReference type="InterPro" id="IPR009000">
    <property type="entry name" value="Transl_B-barrel_sf"/>
</dbReference>
<keyword evidence="8" id="KW-1185">Reference proteome</keyword>
<reference evidence="7" key="1">
    <citation type="journal article" date="2020" name="Fungal Divers.">
        <title>Resolving the Mortierellaceae phylogeny through synthesis of multi-gene phylogenetics and phylogenomics.</title>
        <authorList>
            <person name="Vandepol N."/>
            <person name="Liber J."/>
            <person name="Desiro A."/>
            <person name="Na H."/>
            <person name="Kennedy M."/>
            <person name="Barry K."/>
            <person name="Grigoriev I.V."/>
            <person name="Miller A.N."/>
            <person name="O'Donnell K."/>
            <person name="Stajich J.E."/>
            <person name="Bonito G."/>
        </authorList>
    </citation>
    <scope>NUCLEOTIDE SEQUENCE</scope>
    <source>
        <strain evidence="7">MES-2147</strain>
    </source>
</reference>
<dbReference type="Gene3D" id="3.30.980.10">
    <property type="entry name" value="Threonyl-trna Synthetase, Chain A, domain 2"/>
    <property type="match status" value="1"/>
</dbReference>
<comment type="cofactor">
    <cofactor evidence="1">
        <name>Zn(2+)</name>
        <dbReference type="ChEBI" id="CHEBI:29105"/>
    </cofactor>
</comment>
<dbReference type="GO" id="GO:0046872">
    <property type="term" value="F:metal ion binding"/>
    <property type="evidence" value="ECO:0007669"/>
    <property type="project" value="UniProtKB-KW"/>
</dbReference>
<comment type="caution">
    <text evidence="7">The sequence shown here is derived from an EMBL/GenBank/DDBJ whole genome shotgun (WGS) entry which is preliminary data.</text>
</comment>
<dbReference type="SUPFAM" id="SSF50447">
    <property type="entry name" value="Translation proteins"/>
    <property type="match status" value="1"/>
</dbReference>
<protein>
    <recommendedName>
        <fullName evidence="6">Alanyl-transfer RNA synthetases family profile domain-containing protein</fullName>
    </recommendedName>
</protein>